<evidence type="ECO:0000256" key="1">
    <source>
        <dbReference type="SAM" id="MobiDB-lite"/>
    </source>
</evidence>
<sequence length="609" mass="68119">MSFELIEEVSNMFGGPWQGDTKIVIGVDIGGTQSSVAFAFLSTGGAPDIQRITRWPGQQTLHQHSKIPMLVWYDKNNKAVAFGAEAQLYAVEEEAEDHGWVLAEYFNCNQHPSDIKGDYILKMNELPPGLTLRQINSDFLGYLLKHTKEFFERRVLGGKMMWERYSSTAEIVIVHPDGWEAREQASLRSATITAGLSTIDRASSKIQFLTQTKALTFFYVYRTNLGDKLQTGMNFAVCNAGDSLVEISLYSVTSVGPIVKVREKRASMCVQAGSNFVDIEAERFLCNALTSAGISSEDVAEYTNTGIKDFKSFAKSSFDDENRDQSIVIAGNRFKNTTLRVNRGRMILAGSTIKKFFDVSLNEITGSVDQQLHDFEVPYIILTGAFSDYPYVRSQFKQRYEPLGSHVILANDLGSKLVADGAVIWNAMQIFLGRESPYSWGTERSVPFNQDDPEHQGRKGTLPESGCEVIPGGWNCVLSKGILPCIGTTIRMPVCLDFSSPSARLGQFELSLYSYSGSDEPVWMRNKQRDLLPNFRHAATIEADLEELRGAFQSKIGLDGILQWQLDFNVCLYFGETEASGYLEWEEQALMRTSSHTQIPIYKDSEIVL</sequence>
<dbReference type="EMBL" id="LN679106">
    <property type="protein sequence ID" value="CEL62458.1"/>
    <property type="molecule type" value="Genomic_DNA"/>
</dbReference>
<dbReference type="OrthoDB" id="2963168at2759"/>
<accession>A0A0B7G1U0</accession>
<reference evidence="2 3" key="1">
    <citation type="submission" date="2014-11" db="EMBL/GenBank/DDBJ databases">
        <authorList>
            <person name="Wibberg Daniel"/>
        </authorList>
    </citation>
    <scope>NUCLEOTIDE SEQUENCE [LARGE SCALE GENOMIC DNA]</scope>
    <source>
        <strain evidence="2">Rhizoctonia solani AG1-IB 7/3/14</strain>
    </source>
</reference>
<dbReference type="AlphaFoldDB" id="A0A0B7G1U0"/>
<dbReference type="PANTHER" id="PTHR14187:SF5">
    <property type="entry name" value="HEAT SHOCK 70 KDA PROTEIN 12A"/>
    <property type="match status" value="1"/>
</dbReference>
<feature type="region of interest" description="Disordered" evidence="1">
    <location>
        <begin position="443"/>
        <end position="462"/>
    </location>
</feature>
<dbReference type="PANTHER" id="PTHR14187">
    <property type="entry name" value="ALPHA KINASE/ELONGATION FACTOR 2 KINASE"/>
    <property type="match status" value="1"/>
</dbReference>
<evidence type="ECO:0000313" key="3">
    <source>
        <dbReference type="Proteomes" id="UP000059188"/>
    </source>
</evidence>
<organism evidence="2 3">
    <name type="scientific">Thanatephorus cucumeris (strain AG1-IB / isolate 7/3/14)</name>
    <name type="common">Lettuce bottom rot fungus</name>
    <name type="synonym">Rhizoctonia solani</name>
    <dbReference type="NCBI Taxonomy" id="1108050"/>
    <lineage>
        <taxon>Eukaryota</taxon>
        <taxon>Fungi</taxon>
        <taxon>Dikarya</taxon>
        <taxon>Basidiomycota</taxon>
        <taxon>Agaricomycotina</taxon>
        <taxon>Agaricomycetes</taxon>
        <taxon>Cantharellales</taxon>
        <taxon>Ceratobasidiaceae</taxon>
        <taxon>Rhizoctonia</taxon>
        <taxon>Rhizoctonia solani AG-1</taxon>
    </lineage>
</organism>
<dbReference type="InterPro" id="IPR043129">
    <property type="entry name" value="ATPase_NBD"/>
</dbReference>
<protein>
    <recommendedName>
        <fullName evidence="4">Heat shock 70 kDa protein 12A</fullName>
    </recommendedName>
</protein>
<dbReference type="SUPFAM" id="SSF53067">
    <property type="entry name" value="Actin-like ATPase domain"/>
    <property type="match status" value="1"/>
</dbReference>
<evidence type="ECO:0000313" key="2">
    <source>
        <dbReference type="EMBL" id="CEL62458.1"/>
    </source>
</evidence>
<name>A0A0B7G1U0_THACB</name>
<dbReference type="Proteomes" id="UP000059188">
    <property type="component" value="Unassembled WGS sequence"/>
</dbReference>
<dbReference type="STRING" id="1108050.A0A0B7G1U0"/>
<dbReference type="Gene3D" id="3.30.420.40">
    <property type="match status" value="1"/>
</dbReference>
<gene>
    <name evidence="2" type="ORF">RSOLAG1IB_04814</name>
</gene>
<dbReference type="CDD" id="cd10170">
    <property type="entry name" value="ASKHA_NBD_HSP70"/>
    <property type="match status" value="1"/>
</dbReference>
<keyword evidence="3" id="KW-1185">Reference proteome</keyword>
<evidence type="ECO:0008006" key="4">
    <source>
        <dbReference type="Google" id="ProtNLM"/>
    </source>
</evidence>
<proteinExistence type="predicted"/>